<feature type="compositionally biased region" description="Low complexity" evidence="4">
    <location>
        <begin position="1"/>
        <end position="11"/>
    </location>
</feature>
<dbReference type="PROSITE" id="PS00687">
    <property type="entry name" value="ALDEHYDE_DEHYDR_GLU"/>
    <property type="match status" value="1"/>
</dbReference>
<dbReference type="Proteomes" id="UP001144396">
    <property type="component" value="Unassembled WGS sequence"/>
</dbReference>
<dbReference type="InterPro" id="IPR029510">
    <property type="entry name" value="Ald_DH_CS_GLU"/>
</dbReference>
<dbReference type="GO" id="GO:0009450">
    <property type="term" value="P:gamma-aminobutyric acid catabolic process"/>
    <property type="evidence" value="ECO:0007669"/>
    <property type="project" value="TreeGrafter"/>
</dbReference>
<dbReference type="AlphaFoldDB" id="A0A9W6CSZ0"/>
<feature type="active site" evidence="2">
    <location>
        <position position="268"/>
    </location>
</feature>
<dbReference type="InterPro" id="IPR016163">
    <property type="entry name" value="Ald_DH_C"/>
</dbReference>
<dbReference type="GO" id="GO:0004777">
    <property type="term" value="F:succinate-semialdehyde dehydrogenase (NAD+) activity"/>
    <property type="evidence" value="ECO:0007669"/>
    <property type="project" value="TreeGrafter"/>
</dbReference>
<evidence type="ECO:0000313" key="7">
    <source>
        <dbReference type="Proteomes" id="UP001144396"/>
    </source>
</evidence>
<dbReference type="NCBIfam" id="NF006916">
    <property type="entry name" value="PRK09407.1"/>
    <property type="match status" value="1"/>
</dbReference>
<reference evidence="6" key="1">
    <citation type="submission" date="2022-12" db="EMBL/GenBank/DDBJ databases">
        <title>Reference genome sequencing for broad-spectrum identification of bacterial and archaeal isolates by mass spectrometry.</title>
        <authorList>
            <person name="Sekiguchi Y."/>
            <person name="Tourlousse D.M."/>
        </authorList>
    </citation>
    <scope>NUCLEOTIDE SEQUENCE</scope>
    <source>
        <strain evidence="6">14</strain>
    </source>
</reference>
<proteinExistence type="inferred from homology"/>
<evidence type="ECO:0000256" key="3">
    <source>
        <dbReference type="RuleBase" id="RU003345"/>
    </source>
</evidence>
<feature type="domain" description="Aldehyde dehydrogenase" evidence="5">
    <location>
        <begin position="39"/>
        <end position="495"/>
    </location>
</feature>
<keyword evidence="7" id="KW-1185">Reference proteome</keyword>
<dbReference type="InterPro" id="IPR016161">
    <property type="entry name" value="Ald_DH/histidinol_DH"/>
</dbReference>
<sequence length="531" mass="55837">MSAPVAVSHAPAAPPRSTGGPDPQWVAELHDDITATGGDTRTVLAPATGEPLHELPLSTPGDVADAFARARLAQVAWARAGFAHRRRVLLRAHDLIVARREQLIDLVQLETGKTRGQAFEEVYQSAASARYNALAARGVLRSRRVHSGAPTVIEARVRHRPRGVAGVITPWNFPLSLAGMDVFSALAAGCGVVQKADEQAALNILELRRAAIDAGLPGDLWAVVTGDGATIGEAVTDHADVIAFTGSTATGRRIARKAAERLVPASLELGGKNPMIVLDDVDPGKAARQAAYACYASMGQLCVSPERIYVTRGVADAFTRAFVRVIGSMTIDPAPGSAGDVGTLTGQAQLDRVRAHLDDATAKGATVLAGGAHRPDIGPYAFEPTLLADVSPDMHCFAEETFGAIVSLYVVDDEEEAVLAANASDYGLNAVVLSGSVARARRVAAALETGSVNINEGYRGSFGSIAAPMGGSKQSGLGRRNGPDGLKRYVESVTVASATGLIQAPTSAREWRMLEQPMLLLLRAQRVLRRR</sequence>
<dbReference type="SUPFAM" id="SSF53720">
    <property type="entry name" value="ALDH-like"/>
    <property type="match status" value="1"/>
</dbReference>
<dbReference type="PANTHER" id="PTHR43353:SF5">
    <property type="entry name" value="SUCCINATE-SEMIALDEHYDE DEHYDROGENASE, MITOCHONDRIAL"/>
    <property type="match status" value="1"/>
</dbReference>
<organism evidence="6 7">
    <name type="scientific">Agromyces rhizosphaerae</name>
    <dbReference type="NCBI Taxonomy" id="88374"/>
    <lineage>
        <taxon>Bacteria</taxon>
        <taxon>Bacillati</taxon>
        <taxon>Actinomycetota</taxon>
        <taxon>Actinomycetes</taxon>
        <taxon>Micrococcales</taxon>
        <taxon>Microbacteriaceae</taxon>
        <taxon>Agromyces</taxon>
    </lineage>
</organism>
<feature type="region of interest" description="Disordered" evidence="4">
    <location>
        <begin position="1"/>
        <end position="23"/>
    </location>
</feature>
<evidence type="ECO:0000313" key="6">
    <source>
        <dbReference type="EMBL" id="GLI28421.1"/>
    </source>
</evidence>
<dbReference type="RefSeq" id="WP_281885788.1">
    <property type="nucleotide sequence ID" value="NZ_BSDP01000001.1"/>
</dbReference>
<evidence type="ECO:0000256" key="1">
    <source>
        <dbReference type="ARBA" id="ARBA00023002"/>
    </source>
</evidence>
<dbReference type="Gene3D" id="3.40.309.10">
    <property type="entry name" value="Aldehyde Dehydrogenase, Chain A, domain 2"/>
    <property type="match status" value="1"/>
</dbReference>
<keyword evidence="1 3" id="KW-0560">Oxidoreductase</keyword>
<evidence type="ECO:0000256" key="2">
    <source>
        <dbReference type="PROSITE-ProRule" id="PRU10007"/>
    </source>
</evidence>
<dbReference type="PANTHER" id="PTHR43353">
    <property type="entry name" value="SUCCINATE-SEMIALDEHYDE DEHYDROGENASE, MITOCHONDRIAL"/>
    <property type="match status" value="1"/>
</dbReference>
<dbReference type="Pfam" id="PF00171">
    <property type="entry name" value="Aldedh"/>
    <property type="match status" value="1"/>
</dbReference>
<dbReference type="EMBL" id="BSDP01000001">
    <property type="protein sequence ID" value="GLI28421.1"/>
    <property type="molecule type" value="Genomic_DNA"/>
</dbReference>
<comment type="caution">
    <text evidence="6">The sequence shown here is derived from an EMBL/GenBank/DDBJ whole genome shotgun (WGS) entry which is preliminary data.</text>
</comment>
<gene>
    <name evidence="6" type="primary">gabD</name>
    <name evidence="6" type="ORF">ARHIZOSPH14_26630</name>
</gene>
<protein>
    <submittedName>
        <fullName evidence="6">Succinic semialdehyde dehydrogenase</fullName>
    </submittedName>
</protein>
<dbReference type="InterPro" id="IPR050740">
    <property type="entry name" value="Aldehyde_DH_Superfamily"/>
</dbReference>
<comment type="similarity">
    <text evidence="3">Belongs to the aldehyde dehydrogenase family.</text>
</comment>
<dbReference type="Gene3D" id="3.40.605.10">
    <property type="entry name" value="Aldehyde Dehydrogenase, Chain A, domain 1"/>
    <property type="match status" value="1"/>
</dbReference>
<dbReference type="InterPro" id="IPR016162">
    <property type="entry name" value="Ald_DH_N"/>
</dbReference>
<evidence type="ECO:0000256" key="4">
    <source>
        <dbReference type="SAM" id="MobiDB-lite"/>
    </source>
</evidence>
<evidence type="ECO:0000259" key="5">
    <source>
        <dbReference type="Pfam" id="PF00171"/>
    </source>
</evidence>
<name>A0A9W6CSZ0_9MICO</name>
<dbReference type="InterPro" id="IPR015590">
    <property type="entry name" value="Aldehyde_DH_dom"/>
</dbReference>
<accession>A0A9W6CSZ0</accession>